<dbReference type="SUPFAM" id="SSF55729">
    <property type="entry name" value="Acyl-CoA N-acyltransferases (Nat)"/>
    <property type="match status" value="1"/>
</dbReference>
<evidence type="ECO:0008006" key="3">
    <source>
        <dbReference type="Google" id="ProtNLM"/>
    </source>
</evidence>
<sequence>MPLDAFFYLSKTFPGEQMTISEVNNKSTKKAFLDVARVIYKNDKVWVCPLDNDIEAVFDPEKNNFHKNGKSIRWILSDENGKLIGRIGAFINHKKAYNYEQPTGGIGFFECINDEAAAFLLFDTAKNWLAQNGMQAMDGPINFGENDTFWGLLVEGFTHPSYGMNYNPPYYRAFFENYGFTILYTQITNHLEVYKPFPERFYKIAKWVTKKPGYEFKHLVAKEIDKFAADFMEIYNDAWRDFENFVPITYATILESFKKMKPLMDENLIWFAYVNGEPASFLIILPDANQMLKPLKGKLNLLGKLKFLYMKYTAVTRMRAIVMGTKQKFQNHGIESALFITLGDYVLPLKKYTELELSWVGDFNDKMLAMHAAMGVAFGKKHLTMRCIF</sequence>
<evidence type="ECO:0000313" key="1">
    <source>
        <dbReference type="EMBL" id="BAU53940.1"/>
    </source>
</evidence>
<dbReference type="PANTHER" id="PTHR41368">
    <property type="entry name" value="PROTEIN YGHO"/>
    <property type="match status" value="1"/>
</dbReference>
<dbReference type="AlphaFoldDB" id="A0A0X8X176"/>
<dbReference type="InterPro" id="IPR016181">
    <property type="entry name" value="Acyl_CoA_acyltransferase"/>
</dbReference>
<dbReference type="Proteomes" id="UP000218263">
    <property type="component" value="Chromosome"/>
</dbReference>
<name>A0A0X8X176_9SPHI</name>
<dbReference type="InterPro" id="IPR039968">
    <property type="entry name" value="BcerS-like"/>
</dbReference>
<accession>A0A0X8X176</accession>
<dbReference type="KEGG" id="mgot:MgSA37_02111"/>
<reference evidence="1 2" key="1">
    <citation type="submission" date="2015-12" db="EMBL/GenBank/DDBJ databases">
        <title>Genome sequence of Mucilaginibacter gotjawali.</title>
        <authorList>
            <person name="Lee J.S."/>
            <person name="Lee K.C."/>
            <person name="Kim K.K."/>
            <person name="Lee B.W."/>
        </authorList>
    </citation>
    <scope>NUCLEOTIDE SEQUENCE [LARGE SCALE GENOMIC DNA]</scope>
    <source>
        <strain evidence="1 2">SA3-7</strain>
    </source>
</reference>
<protein>
    <recommendedName>
        <fullName evidence="3">N-acetyltransferase domain-containing protein</fullName>
    </recommendedName>
</protein>
<evidence type="ECO:0000313" key="2">
    <source>
        <dbReference type="Proteomes" id="UP000218263"/>
    </source>
</evidence>
<keyword evidence="2" id="KW-1185">Reference proteome</keyword>
<dbReference type="Gene3D" id="3.40.630.30">
    <property type="match status" value="1"/>
</dbReference>
<proteinExistence type="predicted"/>
<dbReference type="EMBL" id="AP017313">
    <property type="protein sequence ID" value="BAU53940.1"/>
    <property type="molecule type" value="Genomic_DNA"/>
</dbReference>
<gene>
    <name evidence="1" type="ORF">MgSA37_02111</name>
</gene>
<dbReference type="PANTHER" id="PTHR41368:SF1">
    <property type="entry name" value="PROTEIN YGHO"/>
    <property type="match status" value="1"/>
</dbReference>
<organism evidence="1 2">
    <name type="scientific">Mucilaginibacter gotjawali</name>
    <dbReference type="NCBI Taxonomy" id="1550579"/>
    <lineage>
        <taxon>Bacteria</taxon>
        <taxon>Pseudomonadati</taxon>
        <taxon>Bacteroidota</taxon>
        <taxon>Sphingobacteriia</taxon>
        <taxon>Sphingobacteriales</taxon>
        <taxon>Sphingobacteriaceae</taxon>
        <taxon>Mucilaginibacter</taxon>
    </lineage>
</organism>